<reference evidence="1" key="1">
    <citation type="submission" date="2023-07" db="EMBL/GenBank/DDBJ databases">
        <title>Sorghum-associated microbial communities from plants grown in Nebraska, USA.</title>
        <authorList>
            <person name="Schachtman D."/>
        </authorList>
    </citation>
    <scope>NUCLEOTIDE SEQUENCE</scope>
    <source>
        <strain evidence="1">BE56</strain>
    </source>
</reference>
<comment type="caution">
    <text evidence="1">The sequence shown here is derived from an EMBL/GenBank/DDBJ whole genome shotgun (WGS) entry which is preliminary data.</text>
</comment>
<organism evidence="1 2">
    <name type="scientific">Pseudomonas hunanensis</name>
    <dbReference type="NCBI Taxonomy" id="1247546"/>
    <lineage>
        <taxon>Bacteria</taxon>
        <taxon>Pseudomonadati</taxon>
        <taxon>Pseudomonadota</taxon>
        <taxon>Gammaproteobacteria</taxon>
        <taxon>Pseudomonadales</taxon>
        <taxon>Pseudomonadaceae</taxon>
        <taxon>Pseudomonas</taxon>
    </lineage>
</organism>
<proteinExistence type="predicted"/>
<evidence type="ECO:0000313" key="1">
    <source>
        <dbReference type="EMBL" id="MDR6713637.1"/>
    </source>
</evidence>
<sequence length="75" mass="8383">MGYGFFKKKAQQVVAWALYCRRNSAKEFRPWRWKLGSFAGNCAGRTILVPIQKTALGLQFFCCLGGGLELAAHDV</sequence>
<accession>A0ACC6K5D7</accession>
<evidence type="ECO:0000313" key="2">
    <source>
        <dbReference type="Proteomes" id="UP001259587"/>
    </source>
</evidence>
<keyword evidence="2" id="KW-1185">Reference proteome</keyword>
<name>A0ACC6K5D7_9PSED</name>
<dbReference type="Proteomes" id="UP001259587">
    <property type="component" value="Unassembled WGS sequence"/>
</dbReference>
<gene>
    <name evidence="1" type="ORF">J2W83_003251</name>
</gene>
<protein>
    <submittedName>
        <fullName evidence="1">Uncharacterized protein</fullName>
    </submittedName>
</protein>
<dbReference type="EMBL" id="JAVDTH010000019">
    <property type="protein sequence ID" value="MDR6713637.1"/>
    <property type="molecule type" value="Genomic_DNA"/>
</dbReference>